<name>A0ABS5JZX9_9BACT</name>
<evidence type="ECO:0008006" key="3">
    <source>
        <dbReference type="Google" id="ProtNLM"/>
    </source>
</evidence>
<dbReference type="RefSeq" id="WP_212218231.1">
    <property type="nucleotide sequence ID" value="NZ_JAGUCO010000023.1"/>
</dbReference>
<sequence>MNSKQIVNPEARKLGKQVTAADRVLIQNKLNVTESTVNVVLTGKRRAMRGKSLQIIELARKIAEINLAKENLL</sequence>
<organism evidence="1 2">
    <name type="scientific">Carboxylicivirga linearis</name>
    <dbReference type="NCBI Taxonomy" id="1628157"/>
    <lineage>
        <taxon>Bacteria</taxon>
        <taxon>Pseudomonadati</taxon>
        <taxon>Bacteroidota</taxon>
        <taxon>Bacteroidia</taxon>
        <taxon>Marinilabiliales</taxon>
        <taxon>Marinilabiliaceae</taxon>
        <taxon>Carboxylicivirga</taxon>
    </lineage>
</organism>
<keyword evidence="2" id="KW-1185">Reference proteome</keyword>
<comment type="caution">
    <text evidence="1">The sequence shown here is derived from an EMBL/GenBank/DDBJ whole genome shotgun (WGS) entry which is preliminary data.</text>
</comment>
<reference evidence="1 2" key="1">
    <citation type="journal article" date="2015" name="Int. J. Syst. Evol. Microbiol.">
        <title>Carboxylicivirga linearis sp. nov., isolated from a sea cucumber culture pond.</title>
        <authorList>
            <person name="Wang F.Q."/>
            <person name="Zhou Y.X."/>
            <person name="Lin X.Z."/>
            <person name="Chen G.J."/>
            <person name="Du Z.J."/>
        </authorList>
    </citation>
    <scope>NUCLEOTIDE SEQUENCE [LARGE SCALE GENOMIC DNA]</scope>
    <source>
        <strain evidence="1 2">FB218</strain>
    </source>
</reference>
<proteinExistence type="predicted"/>
<evidence type="ECO:0000313" key="2">
    <source>
        <dbReference type="Proteomes" id="UP000708576"/>
    </source>
</evidence>
<evidence type="ECO:0000313" key="1">
    <source>
        <dbReference type="EMBL" id="MBS2100423.1"/>
    </source>
</evidence>
<dbReference type="Proteomes" id="UP000708576">
    <property type="component" value="Unassembled WGS sequence"/>
</dbReference>
<gene>
    <name evidence="1" type="ORF">KEM10_19210</name>
</gene>
<dbReference type="EMBL" id="JAGUCO010000023">
    <property type="protein sequence ID" value="MBS2100423.1"/>
    <property type="molecule type" value="Genomic_DNA"/>
</dbReference>
<accession>A0ABS5JZX9</accession>
<protein>
    <recommendedName>
        <fullName evidence="3">DNA-binding protein</fullName>
    </recommendedName>
</protein>